<keyword evidence="1" id="KW-0812">Transmembrane</keyword>
<feature type="transmembrane region" description="Helical" evidence="1">
    <location>
        <begin position="7"/>
        <end position="26"/>
    </location>
</feature>
<keyword evidence="1" id="KW-1133">Transmembrane helix</keyword>
<organism evidence="2 3">
    <name type="scientific">Candidatus Eubacterium avistercoris</name>
    <dbReference type="NCBI Taxonomy" id="2838567"/>
    <lineage>
        <taxon>Bacteria</taxon>
        <taxon>Bacillati</taxon>
        <taxon>Bacillota</taxon>
        <taxon>Clostridia</taxon>
        <taxon>Eubacteriales</taxon>
        <taxon>Eubacteriaceae</taxon>
        <taxon>Eubacterium</taxon>
    </lineage>
</organism>
<proteinExistence type="predicted"/>
<evidence type="ECO:0000256" key="1">
    <source>
        <dbReference type="SAM" id="Phobius"/>
    </source>
</evidence>
<feature type="non-terminal residue" evidence="2">
    <location>
        <position position="1"/>
    </location>
</feature>
<protein>
    <submittedName>
        <fullName evidence="2">Extracellular solute-binding protein</fullName>
    </submittedName>
</protein>
<dbReference type="SUPFAM" id="SSF53850">
    <property type="entry name" value="Periplasmic binding protein-like II"/>
    <property type="match status" value="1"/>
</dbReference>
<accession>A0A9D2D419</accession>
<dbReference type="InterPro" id="IPR050490">
    <property type="entry name" value="Bact_solute-bd_prot1"/>
</dbReference>
<dbReference type="Gene3D" id="3.40.190.10">
    <property type="entry name" value="Periplasmic binding protein-like II"/>
    <property type="match status" value="2"/>
</dbReference>
<dbReference type="PANTHER" id="PTHR43649:SF12">
    <property type="entry name" value="DIACETYLCHITOBIOSE BINDING PROTEIN DASA"/>
    <property type="match status" value="1"/>
</dbReference>
<reference evidence="2" key="1">
    <citation type="journal article" date="2021" name="PeerJ">
        <title>Extensive microbial diversity within the chicken gut microbiome revealed by metagenomics and culture.</title>
        <authorList>
            <person name="Gilroy R."/>
            <person name="Ravi A."/>
            <person name="Getino M."/>
            <person name="Pursley I."/>
            <person name="Horton D.L."/>
            <person name="Alikhan N.F."/>
            <person name="Baker D."/>
            <person name="Gharbi K."/>
            <person name="Hall N."/>
            <person name="Watson M."/>
            <person name="Adriaenssens E.M."/>
            <person name="Foster-Nyarko E."/>
            <person name="Jarju S."/>
            <person name="Secka A."/>
            <person name="Antonio M."/>
            <person name="Oren A."/>
            <person name="Chaudhuri R.R."/>
            <person name="La Ragione R."/>
            <person name="Hildebrand F."/>
            <person name="Pallen M.J."/>
        </authorList>
    </citation>
    <scope>NUCLEOTIDE SEQUENCE</scope>
    <source>
        <strain evidence="2">CHK192-9172</strain>
    </source>
</reference>
<evidence type="ECO:0000313" key="2">
    <source>
        <dbReference type="EMBL" id="HIZ08282.1"/>
    </source>
</evidence>
<dbReference type="AlphaFoldDB" id="A0A9D2D419"/>
<reference evidence="2" key="2">
    <citation type="submission" date="2021-04" db="EMBL/GenBank/DDBJ databases">
        <authorList>
            <person name="Gilroy R."/>
        </authorList>
    </citation>
    <scope>NUCLEOTIDE SEQUENCE</scope>
    <source>
        <strain evidence="2">CHK192-9172</strain>
    </source>
</reference>
<sequence>IRERKRIWVRIGGILTGAALLGGIAGCGIFDAGNREDGKSSGKSEGISLDVWVFFDENTPGTYYVDLWKELAEEKGYDIDLKTYSTEQIKDKLRISLTCKELPDIFAVWGGTYPDFLFDADACLAMQDYIEESGMKFKDSYVVPYEDGNNYIIPCLVEAYGVTYCNQDLMEQMDLEMPETWEDLLGLVEKVNAYNEENGTDYAAIELGDKDNWLGELLYTTMVNSIDPYAQDKLASGELSFEDDVFLEGADKLCTLRDMGAFPDDFLETGEVEAIENFIDNEAVLFPHQSTIVYYLMEKMGEDAFAMEQFPCCAEEYRPDHASYMVDINHTMTPGLCVSSDTEYPDEAAKLCLEFADQVNRRNVTEYGYLDMMENDGLEYPKDLPVPVEQLHTMVENAKKFTPLWYAVLEREDGDNWRNLTKRLFGSAVSPEEFTKEGKKYLNF</sequence>
<dbReference type="Proteomes" id="UP000824024">
    <property type="component" value="Unassembled WGS sequence"/>
</dbReference>
<comment type="caution">
    <text evidence="2">The sequence shown here is derived from an EMBL/GenBank/DDBJ whole genome shotgun (WGS) entry which is preliminary data.</text>
</comment>
<name>A0A9D2D419_9FIRM</name>
<dbReference type="InterPro" id="IPR006059">
    <property type="entry name" value="SBP"/>
</dbReference>
<dbReference type="PANTHER" id="PTHR43649">
    <property type="entry name" value="ARABINOSE-BINDING PROTEIN-RELATED"/>
    <property type="match status" value="1"/>
</dbReference>
<gene>
    <name evidence="2" type="ORF">IAA08_10160</name>
</gene>
<dbReference type="Pfam" id="PF13416">
    <property type="entry name" value="SBP_bac_8"/>
    <property type="match status" value="1"/>
</dbReference>
<evidence type="ECO:0000313" key="3">
    <source>
        <dbReference type="Proteomes" id="UP000824024"/>
    </source>
</evidence>
<keyword evidence="1" id="KW-0472">Membrane</keyword>
<dbReference type="EMBL" id="DXCH01000275">
    <property type="protein sequence ID" value="HIZ08282.1"/>
    <property type="molecule type" value="Genomic_DNA"/>
</dbReference>